<proteinExistence type="predicted"/>
<name>A0ABV2RY17_BRAJP</name>
<dbReference type="SUPFAM" id="SSF56281">
    <property type="entry name" value="Metallo-hydrolase/oxidoreductase"/>
    <property type="match status" value="1"/>
</dbReference>
<dbReference type="Pfam" id="PF00753">
    <property type="entry name" value="Lactamase_B"/>
    <property type="match status" value="1"/>
</dbReference>
<dbReference type="Gene3D" id="3.60.15.10">
    <property type="entry name" value="Ribonuclease Z/Hydroxyacylglutathione hydrolase-like"/>
    <property type="match status" value="1"/>
</dbReference>
<dbReference type="InterPro" id="IPR006311">
    <property type="entry name" value="TAT_signal"/>
</dbReference>
<dbReference type="InterPro" id="IPR001279">
    <property type="entry name" value="Metallo-B-lactamas"/>
</dbReference>
<dbReference type="EMBL" id="JBEPTQ010000002">
    <property type="protein sequence ID" value="MET4721831.1"/>
    <property type="molecule type" value="Genomic_DNA"/>
</dbReference>
<organism evidence="2 3">
    <name type="scientific">Bradyrhizobium japonicum</name>
    <dbReference type="NCBI Taxonomy" id="375"/>
    <lineage>
        <taxon>Bacteria</taxon>
        <taxon>Pseudomonadati</taxon>
        <taxon>Pseudomonadota</taxon>
        <taxon>Alphaproteobacteria</taxon>
        <taxon>Hyphomicrobiales</taxon>
        <taxon>Nitrobacteraceae</taxon>
        <taxon>Bradyrhizobium</taxon>
    </lineage>
</organism>
<dbReference type="EC" id="2.5.1.105" evidence="2"/>
<accession>A0ABV2RY17</accession>
<feature type="domain" description="Metallo-beta-lactamase" evidence="1">
    <location>
        <begin position="119"/>
        <end position="154"/>
    </location>
</feature>
<keyword evidence="2" id="KW-0808">Transferase</keyword>
<dbReference type="CDD" id="cd07713">
    <property type="entry name" value="DHPS-like_MBL-fold"/>
    <property type="match status" value="1"/>
</dbReference>
<evidence type="ECO:0000313" key="3">
    <source>
        <dbReference type="Proteomes" id="UP001549291"/>
    </source>
</evidence>
<dbReference type="Proteomes" id="UP001549291">
    <property type="component" value="Unassembled WGS sequence"/>
</dbReference>
<reference evidence="2 3" key="1">
    <citation type="submission" date="2024-06" db="EMBL/GenBank/DDBJ databases">
        <title>Genomic Encyclopedia of Type Strains, Phase V (KMG-V): Genome sequencing to study the core and pangenomes of soil and plant-associated prokaryotes.</title>
        <authorList>
            <person name="Whitman W."/>
        </authorList>
    </citation>
    <scope>NUCLEOTIDE SEQUENCE [LARGE SCALE GENOMIC DNA]</scope>
    <source>
        <strain evidence="2 3">USDA 160</strain>
    </source>
</reference>
<evidence type="ECO:0000313" key="2">
    <source>
        <dbReference type="EMBL" id="MET4721831.1"/>
    </source>
</evidence>
<gene>
    <name evidence="2" type="ORF">ABIF63_005937</name>
</gene>
<dbReference type="InterPro" id="IPR052926">
    <property type="entry name" value="Metallo-beta-lactamase_dom"/>
</dbReference>
<evidence type="ECO:0000259" key="1">
    <source>
        <dbReference type="Pfam" id="PF00753"/>
    </source>
</evidence>
<dbReference type="GO" id="GO:0102041">
    <property type="term" value="F:7,8-dihydropterin-6-yl-methyl-4-(beta-D-ribofuranosyl)aminobenzene 5'-phosphate synthase"/>
    <property type="evidence" value="ECO:0007669"/>
    <property type="project" value="UniProtKB-EC"/>
</dbReference>
<dbReference type="RefSeq" id="WP_354270209.1">
    <property type="nucleotide sequence ID" value="NZ_JBEPTQ010000002.1"/>
</dbReference>
<dbReference type="InterPro" id="IPR041712">
    <property type="entry name" value="DHPS-like_MBL-fold"/>
</dbReference>
<dbReference type="PANTHER" id="PTHR13754:SF13">
    <property type="entry name" value="METALLO-BETA-LACTAMASE SUPERFAMILY PROTEIN (AFU_ORTHOLOGUE AFUA_3G07630)"/>
    <property type="match status" value="1"/>
</dbReference>
<protein>
    <submittedName>
        <fullName evidence="2">7, 8-dihydropterin-6-yl-methyl-4-(Beta-D-ribofuranosyl)aminobenzene 5'-phosphate synthase</fullName>
        <ecNumber evidence="2">2.5.1.105</ecNumber>
    </submittedName>
</protein>
<dbReference type="InterPro" id="IPR036866">
    <property type="entry name" value="RibonucZ/Hydroxyglut_hydro"/>
</dbReference>
<sequence>MTRILGRRDFLAGSAALVGAAVGAGFTCVEFASAAPIEVPMVDKLSIRVLVDSTHNLFLRPTTVNGVSVQPTPLQTGFPNVIHTQWGLSLWLESQRGNEPRTLMLDYGYSPDVLITNMDIMGVDVKKIDALIVSHGHFDHIGGLMGFLDKYRDALPADVKLYAGGEDNFCHRLIGAPGQLTDFGTLDRRALAAQKVATVLCERPTVIAGHAFTTGQIKRFGIEKVFPNTMVEYGIKDGLGCDATQYTHFTAAELQGKVVPDEHTHEHATCFNVKDRGLVVITSCGHVGILNTIRQAQEVSGIKKLHALIGGFHLGPATADYTDQVVTELKTFAPDVMVPMHCSGQTFVDSVQKIMPDKLLLASAAARLNFGA</sequence>
<comment type="caution">
    <text evidence="2">The sequence shown here is derived from an EMBL/GenBank/DDBJ whole genome shotgun (WGS) entry which is preliminary data.</text>
</comment>
<dbReference type="PANTHER" id="PTHR13754">
    <property type="entry name" value="METALLO-BETA-LACTAMASE SUPERFAMILY PROTEIN"/>
    <property type="match status" value="1"/>
</dbReference>
<keyword evidence="3" id="KW-1185">Reference proteome</keyword>
<dbReference type="PROSITE" id="PS51318">
    <property type="entry name" value="TAT"/>
    <property type="match status" value="1"/>
</dbReference>